<dbReference type="Proteomes" id="UP000697127">
    <property type="component" value="Unassembled WGS sequence"/>
</dbReference>
<name>A0A9P7BDQ6_9ASCO</name>
<proteinExistence type="predicted"/>
<dbReference type="AlphaFoldDB" id="A0A9P7BDQ6"/>
<gene>
    <name evidence="1" type="ORF">C6P40_004616</name>
</gene>
<keyword evidence="2" id="KW-1185">Reference proteome</keyword>
<organism evidence="1 2">
    <name type="scientific">Pichia californica</name>
    <dbReference type="NCBI Taxonomy" id="460514"/>
    <lineage>
        <taxon>Eukaryota</taxon>
        <taxon>Fungi</taxon>
        <taxon>Dikarya</taxon>
        <taxon>Ascomycota</taxon>
        <taxon>Saccharomycotina</taxon>
        <taxon>Pichiomycetes</taxon>
        <taxon>Pichiales</taxon>
        <taxon>Pichiaceae</taxon>
        <taxon>Pichia</taxon>
    </lineage>
</organism>
<comment type="caution">
    <text evidence="1">The sequence shown here is derived from an EMBL/GenBank/DDBJ whole genome shotgun (WGS) entry which is preliminary data.</text>
</comment>
<evidence type="ECO:0000313" key="2">
    <source>
        <dbReference type="Proteomes" id="UP000697127"/>
    </source>
</evidence>
<dbReference type="EMBL" id="PUHW01000653">
    <property type="protein sequence ID" value="KAG0686285.1"/>
    <property type="molecule type" value="Genomic_DNA"/>
</dbReference>
<feature type="non-terminal residue" evidence="1">
    <location>
        <position position="1"/>
    </location>
</feature>
<protein>
    <submittedName>
        <fullName evidence="1">Uncharacterized protein</fullName>
    </submittedName>
</protein>
<sequence>NSIKFSNLSLVEVENYLCKGLDGISLNDKEYLNMGSLMKSLPALTDFLMDFYTSVSDKSPLALYGKFKVHFKFLLYICLLMKNVDRFESYWDSREIINENTNSEILKMEYWKYVIDKTTEHFKSIEQNGFNQSIINQSNDVDSVWNIFQDDELFNINSNILENEESNDIGENELDQLYQMFF</sequence>
<evidence type="ECO:0000313" key="1">
    <source>
        <dbReference type="EMBL" id="KAG0686285.1"/>
    </source>
</evidence>
<reference evidence="1" key="1">
    <citation type="submission" date="2020-11" db="EMBL/GenBank/DDBJ databases">
        <title>Kefir isolates.</title>
        <authorList>
            <person name="Marcisauskas S."/>
            <person name="Kim Y."/>
            <person name="Blasche S."/>
        </authorList>
    </citation>
    <scope>NUCLEOTIDE SEQUENCE</scope>
    <source>
        <strain evidence="1">Olga-1</strain>
    </source>
</reference>
<accession>A0A9P7BDQ6</accession>